<dbReference type="KEGG" id="xdi:EZH22_24480"/>
<dbReference type="AlphaFoldDB" id="A0A974PN93"/>
<protein>
    <submittedName>
        <fullName evidence="1">Uncharacterized protein</fullName>
    </submittedName>
</protein>
<evidence type="ECO:0000313" key="2">
    <source>
        <dbReference type="Proteomes" id="UP000596427"/>
    </source>
</evidence>
<gene>
    <name evidence="1" type="ORF">EZH22_24480</name>
</gene>
<accession>A0A974PN93</accession>
<keyword evidence="2" id="KW-1185">Reference proteome</keyword>
<proteinExistence type="predicted"/>
<sequence>MSKNRKRRGRPSNAKVQRYACGKIRPESRTMRGETEMAIRSTVLAARQRLYAVPMADAGSAEAGYELGRLWLSGKISARQLEAGKEYHCLVADYQRAIDMPSPYPQGMDLGAARGLSLKGEPDESRIKRTVNQYMRSLTAMADAGKPATVAVREVCVYDRGVFDVENLAHGLDILADFFGIPLEAVDGLRRHR</sequence>
<organism evidence="1 2">
    <name type="scientific">Xanthobacter dioxanivorans</name>
    <dbReference type="NCBI Taxonomy" id="2528964"/>
    <lineage>
        <taxon>Bacteria</taxon>
        <taxon>Pseudomonadati</taxon>
        <taxon>Pseudomonadota</taxon>
        <taxon>Alphaproteobacteria</taxon>
        <taxon>Hyphomicrobiales</taxon>
        <taxon>Xanthobacteraceae</taxon>
        <taxon>Xanthobacter</taxon>
    </lineage>
</organism>
<name>A0A974PN93_9HYPH</name>
<dbReference type="Proteomes" id="UP000596427">
    <property type="component" value="Chromosome"/>
</dbReference>
<dbReference type="EMBL" id="CP063362">
    <property type="protein sequence ID" value="QRG06110.1"/>
    <property type="molecule type" value="Genomic_DNA"/>
</dbReference>
<evidence type="ECO:0000313" key="1">
    <source>
        <dbReference type="EMBL" id="QRG06110.1"/>
    </source>
</evidence>
<reference evidence="1 2" key="1">
    <citation type="submission" date="2020-10" db="EMBL/GenBank/DDBJ databases">
        <title>Degradation of 1,4-Dioxane by Xanthobacter sp. YN2, via a Novel Group-2 Soluble Di-Iron Monooxygenase.</title>
        <authorList>
            <person name="Ma F."/>
            <person name="Wang Y."/>
            <person name="Yang J."/>
            <person name="Guo H."/>
            <person name="Su D."/>
            <person name="Yu L."/>
        </authorList>
    </citation>
    <scope>NUCLEOTIDE SEQUENCE [LARGE SCALE GENOMIC DNA]</scope>
    <source>
        <strain evidence="1 2">YN2</strain>
    </source>
</reference>
<dbReference type="RefSeq" id="WP_203192987.1">
    <property type="nucleotide sequence ID" value="NZ_CP063362.1"/>
</dbReference>